<keyword evidence="3" id="KW-1185">Reference proteome</keyword>
<evidence type="ECO:0000256" key="1">
    <source>
        <dbReference type="SAM" id="Phobius"/>
    </source>
</evidence>
<dbReference type="AlphaFoldDB" id="A0A835LY40"/>
<evidence type="ECO:0000313" key="2">
    <source>
        <dbReference type="EMBL" id="KAF9603716.1"/>
    </source>
</evidence>
<feature type="transmembrane region" description="Helical" evidence="1">
    <location>
        <begin position="12"/>
        <end position="37"/>
    </location>
</feature>
<dbReference type="Proteomes" id="UP000631114">
    <property type="component" value="Unassembled WGS sequence"/>
</dbReference>
<reference evidence="2 3" key="1">
    <citation type="submission" date="2020-10" db="EMBL/GenBank/DDBJ databases">
        <title>The Coptis chinensis genome and diversification of protoberbering-type alkaloids.</title>
        <authorList>
            <person name="Wang B."/>
            <person name="Shu S."/>
            <person name="Song C."/>
            <person name="Liu Y."/>
        </authorList>
    </citation>
    <scope>NUCLEOTIDE SEQUENCE [LARGE SCALE GENOMIC DNA]</scope>
    <source>
        <strain evidence="2">HL-2020</strain>
        <tissue evidence="2">Leaf</tissue>
    </source>
</reference>
<gene>
    <name evidence="2" type="ORF">IFM89_037479</name>
</gene>
<comment type="caution">
    <text evidence="2">The sequence shown here is derived from an EMBL/GenBank/DDBJ whole genome shotgun (WGS) entry which is preliminary data.</text>
</comment>
<keyword evidence="1" id="KW-0472">Membrane</keyword>
<protein>
    <submittedName>
        <fullName evidence="2">Uncharacterized protein</fullName>
    </submittedName>
</protein>
<organism evidence="2 3">
    <name type="scientific">Coptis chinensis</name>
    <dbReference type="NCBI Taxonomy" id="261450"/>
    <lineage>
        <taxon>Eukaryota</taxon>
        <taxon>Viridiplantae</taxon>
        <taxon>Streptophyta</taxon>
        <taxon>Embryophyta</taxon>
        <taxon>Tracheophyta</taxon>
        <taxon>Spermatophyta</taxon>
        <taxon>Magnoliopsida</taxon>
        <taxon>Ranunculales</taxon>
        <taxon>Ranunculaceae</taxon>
        <taxon>Coptidoideae</taxon>
        <taxon>Coptis</taxon>
    </lineage>
</organism>
<name>A0A835LY40_9MAGN</name>
<sequence>MDSSANLKKAVLFQQFCSLLLTKKFTFSVLLYTVYIYKHLEKKRSF</sequence>
<proteinExistence type="predicted"/>
<keyword evidence="1" id="KW-1133">Transmembrane helix</keyword>
<dbReference type="EMBL" id="JADFTS010000006">
    <property type="protein sequence ID" value="KAF9603716.1"/>
    <property type="molecule type" value="Genomic_DNA"/>
</dbReference>
<evidence type="ECO:0000313" key="3">
    <source>
        <dbReference type="Proteomes" id="UP000631114"/>
    </source>
</evidence>
<keyword evidence="1" id="KW-0812">Transmembrane</keyword>
<accession>A0A835LY40</accession>